<dbReference type="AlphaFoldDB" id="A0AAV2PJK2"/>
<gene>
    <name evidence="2" type="ORF">MNOR_LOCUS644</name>
</gene>
<dbReference type="GO" id="GO:0008195">
    <property type="term" value="F:phosphatidate phosphatase activity"/>
    <property type="evidence" value="ECO:0007669"/>
    <property type="project" value="TreeGrafter"/>
</dbReference>
<comment type="caution">
    <text evidence="2">The sequence shown here is derived from an EMBL/GenBank/DDBJ whole genome shotgun (WGS) entry which is preliminary data.</text>
</comment>
<keyword evidence="1" id="KW-1133">Transmembrane helix</keyword>
<evidence type="ECO:0000313" key="2">
    <source>
        <dbReference type="EMBL" id="CAL4059522.1"/>
    </source>
</evidence>
<name>A0AAV2PJK2_MEGNR</name>
<evidence type="ECO:0008006" key="4">
    <source>
        <dbReference type="Google" id="ProtNLM"/>
    </source>
</evidence>
<dbReference type="InterPro" id="IPR036938">
    <property type="entry name" value="PAP2/HPO_sf"/>
</dbReference>
<evidence type="ECO:0000313" key="3">
    <source>
        <dbReference type="Proteomes" id="UP001497623"/>
    </source>
</evidence>
<proteinExistence type="predicted"/>
<accession>A0AAV2PJK2</accession>
<dbReference type="EMBL" id="CAXKWB010000151">
    <property type="protein sequence ID" value="CAL4059522.1"/>
    <property type="molecule type" value="Genomic_DNA"/>
</dbReference>
<evidence type="ECO:0000256" key="1">
    <source>
        <dbReference type="SAM" id="Phobius"/>
    </source>
</evidence>
<feature type="transmembrane region" description="Helical" evidence="1">
    <location>
        <begin position="97"/>
        <end position="118"/>
    </location>
</feature>
<dbReference type="SUPFAM" id="SSF48317">
    <property type="entry name" value="Acid phosphatase/Vanadium-dependent haloperoxidase"/>
    <property type="match status" value="1"/>
</dbReference>
<dbReference type="GO" id="GO:0046839">
    <property type="term" value="P:phospholipid dephosphorylation"/>
    <property type="evidence" value="ECO:0007669"/>
    <property type="project" value="TreeGrafter"/>
</dbReference>
<dbReference type="InterPro" id="IPR043216">
    <property type="entry name" value="PAP-like"/>
</dbReference>
<protein>
    <recommendedName>
        <fullName evidence="4">Phosphatidic acid phosphatase type 2/haloperoxidase domain-containing protein</fullName>
    </recommendedName>
</protein>
<keyword evidence="1" id="KW-0812">Transmembrane</keyword>
<keyword evidence="3" id="KW-1185">Reference proteome</keyword>
<organism evidence="2 3">
    <name type="scientific">Meganyctiphanes norvegica</name>
    <name type="common">Northern krill</name>
    <name type="synonym">Thysanopoda norvegica</name>
    <dbReference type="NCBI Taxonomy" id="48144"/>
    <lineage>
        <taxon>Eukaryota</taxon>
        <taxon>Metazoa</taxon>
        <taxon>Ecdysozoa</taxon>
        <taxon>Arthropoda</taxon>
        <taxon>Crustacea</taxon>
        <taxon>Multicrustacea</taxon>
        <taxon>Malacostraca</taxon>
        <taxon>Eumalacostraca</taxon>
        <taxon>Eucarida</taxon>
        <taxon>Euphausiacea</taxon>
        <taxon>Euphausiidae</taxon>
        <taxon>Meganyctiphanes</taxon>
    </lineage>
</organism>
<feature type="transmembrane region" description="Helical" evidence="1">
    <location>
        <begin position="58"/>
        <end position="76"/>
    </location>
</feature>
<dbReference type="PANTHER" id="PTHR10165">
    <property type="entry name" value="LIPID PHOSPHATE PHOSPHATASE"/>
    <property type="match status" value="1"/>
</dbReference>
<reference evidence="2 3" key="1">
    <citation type="submission" date="2024-05" db="EMBL/GenBank/DDBJ databases">
        <authorList>
            <person name="Wallberg A."/>
        </authorList>
    </citation>
    <scope>NUCLEOTIDE SEQUENCE [LARGE SCALE GENOMIC DNA]</scope>
</reference>
<dbReference type="GO" id="GO:0007165">
    <property type="term" value="P:signal transduction"/>
    <property type="evidence" value="ECO:0007669"/>
    <property type="project" value="TreeGrafter"/>
</dbReference>
<feature type="non-terminal residue" evidence="2">
    <location>
        <position position="279"/>
    </location>
</feature>
<dbReference type="PANTHER" id="PTHR10165:SF103">
    <property type="entry name" value="PHOSPHOLIPID PHOSPHATASE HOMOLOG 1.2 HOMOLOG"/>
    <property type="match status" value="1"/>
</dbReference>
<dbReference type="GO" id="GO:0005886">
    <property type="term" value="C:plasma membrane"/>
    <property type="evidence" value="ECO:0007669"/>
    <property type="project" value="TreeGrafter"/>
</dbReference>
<dbReference type="Proteomes" id="UP001497623">
    <property type="component" value="Unassembled WGS sequence"/>
</dbReference>
<sequence>MEVKYGIRFFTDFLLLCVATGSIFVIKKTRKPFERGIYCDDESIRYPYTEDETVSDTALISFCVIAIGLMCICEWWRVRNENVGKPIKLCGRELNRWFWAIYSTVGTFLFGCACSQLLTDIAKYSVGRLRPHFIDLCQPDWSKVDLKYDFIIYVDEDVVHRDLFSTATVPSTWFSSMDGFLLSVEFSYVDQLISHRIGYWSGYRLLCRPGCFCIKSSYFEFVKNFLCYKDHIVCITNPATSANNASCLIFLLEAVFTNSTSFAASEAVPQYSPLRRSAR</sequence>
<keyword evidence="1" id="KW-0472">Membrane</keyword>
<dbReference type="GO" id="GO:0006644">
    <property type="term" value="P:phospholipid metabolic process"/>
    <property type="evidence" value="ECO:0007669"/>
    <property type="project" value="InterPro"/>
</dbReference>
<feature type="transmembrane region" description="Helical" evidence="1">
    <location>
        <begin position="7"/>
        <end position="26"/>
    </location>
</feature>
<dbReference type="Gene3D" id="1.20.144.10">
    <property type="entry name" value="Phosphatidic acid phosphatase type 2/haloperoxidase"/>
    <property type="match status" value="1"/>
</dbReference>